<dbReference type="InterPro" id="IPR036291">
    <property type="entry name" value="NAD(P)-bd_dom_sf"/>
</dbReference>
<dbReference type="InterPro" id="IPR002347">
    <property type="entry name" value="SDR_fam"/>
</dbReference>
<sequence length="137" mass="14881">STILIMSFFQGKVVIVTGASAGIGRETARRFAENGAKVTITGRNKKALQETSKDCIRSGAKQGDIHIVVGDMKENETREIIMKETIDKFGKLDVLVNNAGGFIPNAEGKKGLDVPLEGLRTILEVNLVILINRTIEE</sequence>
<protein>
    <recommendedName>
        <fullName evidence="3">Dehydrogenase</fullName>
    </recommendedName>
</protein>
<dbReference type="Pfam" id="PF00106">
    <property type="entry name" value="adh_short"/>
    <property type="match status" value="1"/>
</dbReference>
<gene>
    <name evidence="1" type="ORF">PENTCL1PPCAC_17637</name>
</gene>
<reference evidence="1" key="1">
    <citation type="submission" date="2023-10" db="EMBL/GenBank/DDBJ databases">
        <title>Genome assembly of Pristionchus species.</title>
        <authorList>
            <person name="Yoshida K."/>
            <person name="Sommer R.J."/>
        </authorList>
    </citation>
    <scope>NUCLEOTIDE SEQUENCE</scope>
    <source>
        <strain evidence="1">RS0144</strain>
    </source>
</reference>
<dbReference type="PANTHER" id="PTHR44115:SF4">
    <property type="entry name" value="OXIDOREDUCTASE"/>
    <property type="match status" value="1"/>
</dbReference>
<dbReference type="PRINTS" id="PR00081">
    <property type="entry name" value="GDHRDH"/>
</dbReference>
<name>A0AAV5TMQ8_9BILA</name>
<feature type="non-terminal residue" evidence="1">
    <location>
        <position position="1"/>
    </location>
</feature>
<dbReference type="PANTHER" id="PTHR44115">
    <property type="entry name" value="PROTEIN CBG09704"/>
    <property type="match status" value="1"/>
</dbReference>
<accession>A0AAV5TMQ8</accession>
<dbReference type="EMBL" id="BTSX01000004">
    <property type="protein sequence ID" value="GMS95462.1"/>
    <property type="molecule type" value="Genomic_DNA"/>
</dbReference>
<proteinExistence type="predicted"/>
<dbReference type="SUPFAM" id="SSF51735">
    <property type="entry name" value="NAD(P)-binding Rossmann-fold domains"/>
    <property type="match status" value="1"/>
</dbReference>
<evidence type="ECO:0000313" key="2">
    <source>
        <dbReference type="Proteomes" id="UP001432027"/>
    </source>
</evidence>
<dbReference type="AlphaFoldDB" id="A0AAV5TMQ8"/>
<evidence type="ECO:0008006" key="3">
    <source>
        <dbReference type="Google" id="ProtNLM"/>
    </source>
</evidence>
<keyword evidence="2" id="KW-1185">Reference proteome</keyword>
<dbReference type="Proteomes" id="UP001432027">
    <property type="component" value="Unassembled WGS sequence"/>
</dbReference>
<organism evidence="1 2">
    <name type="scientific">Pristionchus entomophagus</name>
    <dbReference type="NCBI Taxonomy" id="358040"/>
    <lineage>
        <taxon>Eukaryota</taxon>
        <taxon>Metazoa</taxon>
        <taxon>Ecdysozoa</taxon>
        <taxon>Nematoda</taxon>
        <taxon>Chromadorea</taxon>
        <taxon>Rhabditida</taxon>
        <taxon>Rhabditina</taxon>
        <taxon>Diplogasteromorpha</taxon>
        <taxon>Diplogasteroidea</taxon>
        <taxon>Neodiplogasteridae</taxon>
        <taxon>Pristionchus</taxon>
    </lineage>
</organism>
<comment type="caution">
    <text evidence="1">The sequence shown here is derived from an EMBL/GenBank/DDBJ whole genome shotgun (WGS) entry which is preliminary data.</text>
</comment>
<evidence type="ECO:0000313" key="1">
    <source>
        <dbReference type="EMBL" id="GMS95462.1"/>
    </source>
</evidence>
<dbReference type="Gene3D" id="3.40.50.720">
    <property type="entry name" value="NAD(P)-binding Rossmann-like Domain"/>
    <property type="match status" value="1"/>
</dbReference>